<dbReference type="Proteomes" id="UP000603940">
    <property type="component" value="Unassembled WGS sequence"/>
</dbReference>
<evidence type="ECO:0000256" key="1">
    <source>
        <dbReference type="ARBA" id="ARBA00006484"/>
    </source>
</evidence>
<dbReference type="PANTHER" id="PTHR42879">
    <property type="entry name" value="3-OXOACYL-(ACYL-CARRIER-PROTEIN) REDUCTASE"/>
    <property type="match status" value="1"/>
</dbReference>
<dbReference type="RefSeq" id="WP_187777585.1">
    <property type="nucleotide sequence ID" value="NZ_JACTUZ010000012.1"/>
</dbReference>
<dbReference type="EMBL" id="JACTUZ010000012">
    <property type="protein sequence ID" value="MBC9176432.1"/>
    <property type="molecule type" value="Genomic_DNA"/>
</dbReference>
<dbReference type="InterPro" id="IPR050259">
    <property type="entry name" value="SDR"/>
</dbReference>
<dbReference type="Pfam" id="PF13561">
    <property type="entry name" value="adh_short_C2"/>
    <property type="match status" value="1"/>
</dbReference>
<evidence type="ECO:0000313" key="3">
    <source>
        <dbReference type="Proteomes" id="UP000603940"/>
    </source>
</evidence>
<gene>
    <name evidence="2" type="ORF">IBL25_05685</name>
</gene>
<protein>
    <submittedName>
        <fullName evidence="2">SDR family oxidoreductase</fullName>
    </submittedName>
</protein>
<accession>A0ABR7R4A4</accession>
<comment type="similarity">
    <text evidence="1">Belongs to the short-chain dehydrogenases/reductases (SDR) family.</text>
</comment>
<dbReference type="PRINTS" id="PR00081">
    <property type="entry name" value="GDHRDH"/>
</dbReference>
<dbReference type="SUPFAM" id="SSF51735">
    <property type="entry name" value="NAD(P)-binding Rossmann-fold domains"/>
    <property type="match status" value="1"/>
</dbReference>
<dbReference type="PROSITE" id="PS00061">
    <property type="entry name" value="ADH_SHORT"/>
    <property type="match status" value="1"/>
</dbReference>
<dbReference type="Gene3D" id="3.40.50.720">
    <property type="entry name" value="NAD(P)-binding Rossmann-like Domain"/>
    <property type="match status" value="1"/>
</dbReference>
<dbReference type="PRINTS" id="PR00080">
    <property type="entry name" value="SDRFAMILY"/>
</dbReference>
<evidence type="ECO:0000313" key="2">
    <source>
        <dbReference type="EMBL" id="MBC9176432.1"/>
    </source>
</evidence>
<dbReference type="InterPro" id="IPR036291">
    <property type="entry name" value="NAD(P)-bd_dom_sf"/>
</dbReference>
<proteinExistence type="inferred from homology"/>
<sequence length="267" mass="28265">MNYGLDSRTALVTGGDSGIGFHTAALLLREGARVLLSDTRPDALEEAAARLGQHGTVHCFAADLTDPAAARALLAEAEAKLGGADILVHATGITGKQGDFLEASDADWLEAIDTNLFTAVRMARGVIPGMRRKGWGRIVLIASEDAVQPYPDELPYCASKAGLLNLGKGLSKAYARQGVLTNVVSPAFIATPMTDAMMHKRAKEMGSSFEEAIESFLREERPHLELQRRGEAEEVAAAILFLCSAQASFINGANLRVDGGSVATIST</sequence>
<name>A0ABR7R4A4_9PROT</name>
<dbReference type="InterPro" id="IPR002347">
    <property type="entry name" value="SDR_fam"/>
</dbReference>
<dbReference type="InterPro" id="IPR020904">
    <property type="entry name" value="Sc_DH/Rdtase_CS"/>
</dbReference>
<organism evidence="2 3">
    <name type="scientific">Pseudoroseomonas ludipueritiae</name>
    <dbReference type="NCBI Taxonomy" id="198093"/>
    <lineage>
        <taxon>Bacteria</taxon>
        <taxon>Pseudomonadati</taxon>
        <taxon>Pseudomonadota</taxon>
        <taxon>Alphaproteobacteria</taxon>
        <taxon>Acetobacterales</taxon>
        <taxon>Acetobacteraceae</taxon>
        <taxon>Pseudoroseomonas</taxon>
    </lineage>
</organism>
<comment type="caution">
    <text evidence="2">The sequence shown here is derived from an EMBL/GenBank/DDBJ whole genome shotgun (WGS) entry which is preliminary data.</text>
</comment>
<reference evidence="2 3" key="1">
    <citation type="journal article" date="2009" name="Int. J. Syst. Evol. Microbiol.">
        <title>Transfer of Teichococcus ludipueritiae and Muricoccus roseus to the genus Roseomonas, as Roseomonas ludipueritiae comb. nov. and Roseomonas rosea comb. nov., respectively, and emended description of the genus Roseomonas.</title>
        <authorList>
            <person name="Sanchez-Porro C."/>
            <person name="Gallego V."/>
            <person name="Busse H.J."/>
            <person name="Kampfer P."/>
            <person name="Ventosa A."/>
        </authorList>
    </citation>
    <scope>NUCLEOTIDE SEQUENCE [LARGE SCALE GENOMIC DNA]</scope>
    <source>
        <strain evidence="2 3">DSM 14915</strain>
    </source>
</reference>
<keyword evidence="3" id="KW-1185">Reference proteome</keyword>